<dbReference type="STRING" id="1123272.SAMN02745824_0955"/>
<dbReference type="OrthoDB" id="269774at2"/>
<dbReference type="GO" id="GO:0031418">
    <property type="term" value="F:L-ascorbic acid binding"/>
    <property type="evidence" value="ECO:0007669"/>
    <property type="project" value="UniProtKB-KW"/>
</dbReference>
<keyword evidence="4" id="KW-0223">Dioxygenase</keyword>
<protein>
    <submittedName>
        <fullName evidence="8">Prolyl 4-hydroxylase</fullName>
    </submittedName>
</protein>
<evidence type="ECO:0000256" key="3">
    <source>
        <dbReference type="ARBA" id="ARBA00022896"/>
    </source>
</evidence>
<feature type="domain" description="Fe2OG dioxygenase" evidence="7">
    <location>
        <begin position="114"/>
        <end position="224"/>
    </location>
</feature>
<dbReference type="PROSITE" id="PS51471">
    <property type="entry name" value="FE2OG_OXY"/>
    <property type="match status" value="1"/>
</dbReference>
<dbReference type="AlphaFoldDB" id="A0A1N6CTE2"/>
<dbReference type="InterPro" id="IPR005123">
    <property type="entry name" value="Oxoglu/Fe-dep_dioxygenase_dom"/>
</dbReference>
<evidence type="ECO:0000256" key="2">
    <source>
        <dbReference type="ARBA" id="ARBA00022723"/>
    </source>
</evidence>
<evidence type="ECO:0000313" key="9">
    <source>
        <dbReference type="Proteomes" id="UP000185192"/>
    </source>
</evidence>
<organism evidence="8 9">
    <name type="scientific">Parasphingorhabdus marina DSM 22363</name>
    <dbReference type="NCBI Taxonomy" id="1123272"/>
    <lineage>
        <taxon>Bacteria</taxon>
        <taxon>Pseudomonadati</taxon>
        <taxon>Pseudomonadota</taxon>
        <taxon>Alphaproteobacteria</taxon>
        <taxon>Sphingomonadales</taxon>
        <taxon>Sphingomonadaceae</taxon>
        <taxon>Parasphingorhabdus</taxon>
    </lineage>
</organism>
<evidence type="ECO:0000256" key="4">
    <source>
        <dbReference type="ARBA" id="ARBA00022964"/>
    </source>
</evidence>
<evidence type="ECO:0000256" key="1">
    <source>
        <dbReference type="ARBA" id="ARBA00001961"/>
    </source>
</evidence>
<dbReference type="RefSeq" id="WP_074203953.1">
    <property type="nucleotide sequence ID" value="NZ_FSQW01000001.1"/>
</dbReference>
<dbReference type="PANTHER" id="PTHR10869">
    <property type="entry name" value="PROLYL 4-HYDROXYLASE ALPHA SUBUNIT"/>
    <property type="match status" value="1"/>
</dbReference>
<evidence type="ECO:0000256" key="6">
    <source>
        <dbReference type="ARBA" id="ARBA00023004"/>
    </source>
</evidence>
<dbReference type="GO" id="GO:0004656">
    <property type="term" value="F:procollagen-proline 4-dioxygenase activity"/>
    <property type="evidence" value="ECO:0007669"/>
    <property type="project" value="TreeGrafter"/>
</dbReference>
<keyword evidence="2" id="KW-0479">Metal-binding</keyword>
<proteinExistence type="predicted"/>
<comment type="cofactor">
    <cofactor evidence="1">
        <name>L-ascorbate</name>
        <dbReference type="ChEBI" id="CHEBI:38290"/>
    </cofactor>
</comment>
<evidence type="ECO:0000313" key="8">
    <source>
        <dbReference type="EMBL" id="SIN61783.1"/>
    </source>
</evidence>
<reference evidence="9" key="1">
    <citation type="submission" date="2016-11" db="EMBL/GenBank/DDBJ databases">
        <authorList>
            <person name="Varghese N."/>
            <person name="Submissions S."/>
        </authorList>
    </citation>
    <scope>NUCLEOTIDE SEQUENCE [LARGE SCALE GENOMIC DNA]</scope>
    <source>
        <strain evidence="9">DSM 22363</strain>
    </source>
</reference>
<accession>A0A1N6CTE2</accession>
<gene>
    <name evidence="8" type="ORF">SAMN02745824_0955</name>
</gene>
<keyword evidence="3" id="KW-0847">Vitamin C</keyword>
<dbReference type="Gene3D" id="2.60.120.620">
    <property type="entry name" value="q2cbj1_9rhob like domain"/>
    <property type="match status" value="1"/>
</dbReference>
<dbReference type="EMBL" id="FSQW01000001">
    <property type="protein sequence ID" value="SIN61783.1"/>
    <property type="molecule type" value="Genomic_DNA"/>
</dbReference>
<keyword evidence="9" id="KW-1185">Reference proteome</keyword>
<dbReference type="Pfam" id="PF13640">
    <property type="entry name" value="2OG-FeII_Oxy_3"/>
    <property type="match status" value="1"/>
</dbReference>
<keyword evidence="5" id="KW-0560">Oxidoreductase</keyword>
<dbReference type="SMART" id="SM00702">
    <property type="entry name" value="P4Hc"/>
    <property type="match status" value="1"/>
</dbReference>
<dbReference type="PANTHER" id="PTHR10869:SF246">
    <property type="entry name" value="TRANSMEMBRANE PROLYL 4-HYDROXYLASE"/>
    <property type="match status" value="1"/>
</dbReference>
<dbReference type="InterPro" id="IPR044862">
    <property type="entry name" value="Pro_4_hyd_alph_FE2OG_OXY"/>
</dbReference>
<evidence type="ECO:0000259" key="7">
    <source>
        <dbReference type="PROSITE" id="PS51471"/>
    </source>
</evidence>
<name>A0A1N6CTE2_9SPHN</name>
<evidence type="ECO:0000256" key="5">
    <source>
        <dbReference type="ARBA" id="ARBA00023002"/>
    </source>
</evidence>
<dbReference type="InterPro" id="IPR006620">
    <property type="entry name" value="Pro_4_hyd_alph"/>
</dbReference>
<dbReference type="Proteomes" id="UP000185192">
    <property type="component" value="Unassembled WGS sequence"/>
</dbReference>
<sequence length="233" mass="26988">MTSQLSKQENLKYANPKKLAELGRSVADRLNVHPQVQWLESPHVQFFVHQNFLSDSDCAMLIDMIEANSQPSNLYKGTEREGYRTSDSCNVDIADPDIRRIDDSICDLMGLPNTHSEILQGQRYKAGQEFKDHHDFFHESEPYWKFEATNGGQRTWTAMVYLNEPEEGGATAFPQLEYQVEPRKGMLLTWNNMGLDGRPNLNTLHAGTPVIKGTKYIITKWFRFNRWKGRWFD</sequence>
<dbReference type="GO" id="GO:0005506">
    <property type="term" value="F:iron ion binding"/>
    <property type="evidence" value="ECO:0007669"/>
    <property type="project" value="InterPro"/>
</dbReference>
<dbReference type="InterPro" id="IPR045054">
    <property type="entry name" value="P4HA-like"/>
</dbReference>
<keyword evidence="6" id="KW-0408">Iron</keyword>